<evidence type="ECO:0000256" key="4">
    <source>
        <dbReference type="ARBA" id="ARBA00037191"/>
    </source>
</evidence>
<dbReference type="InterPro" id="IPR025261">
    <property type="entry name" value="Atos-like_cons_dom"/>
</dbReference>
<feature type="region of interest" description="Disordered" evidence="6">
    <location>
        <begin position="577"/>
        <end position="674"/>
    </location>
</feature>
<keyword evidence="2" id="KW-0539">Nucleus</keyword>
<dbReference type="PANTHER" id="PTHR13199">
    <property type="entry name" value="GH03947P"/>
    <property type="match status" value="1"/>
</dbReference>
<name>A0A9Q1ES62_SYNKA</name>
<feature type="compositionally biased region" description="Polar residues" evidence="6">
    <location>
        <begin position="628"/>
        <end position="637"/>
    </location>
</feature>
<dbReference type="InterPro" id="IPR033473">
    <property type="entry name" value="Atos-like_C"/>
</dbReference>
<dbReference type="Pfam" id="PF13889">
    <property type="entry name" value="Chromosome_seg"/>
    <property type="match status" value="1"/>
</dbReference>
<accession>A0A9Q1ES62</accession>
<protein>
    <recommendedName>
        <fullName evidence="5">Atos homolog protein A</fullName>
    </recommendedName>
</protein>
<evidence type="ECO:0000256" key="1">
    <source>
        <dbReference type="ARBA" id="ARBA00004123"/>
    </source>
</evidence>
<comment type="similarity">
    <text evidence="3">Belongs to the ATOS family.</text>
</comment>
<feature type="region of interest" description="Disordered" evidence="6">
    <location>
        <begin position="416"/>
        <end position="480"/>
    </location>
</feature>
<dbReference type="EMBL" id="JAINUF010000013">
    <property type="protein sequence ID" value="KAJ8343982.1"/>
    <property type="molecule type" value="Genomic_DNA"/>
</dbReference>
<dbReference type="Proteomes" id="UP001152622">
    <property type="component" value="Chromosome 13"/>
</dbReference>
<dbReference type="PANTHER" id="PTHR13199:SF13">
    <property type="entry name" value="ATOS HOMOLOG PROTEIN A"/>
    <property type="match status" value="1"/>
</dbReference>
<sequence length="992" mass="109640">MKPDRDTAEEYFQYDAEEFLVLLTLLITEGRTPECSIKGRTEGLHCPPTQSAQPLQSRHECSDKLPQCQQARRMRSEVMLLWRNNIPAMIEVMLLPDCCYSDEGPTTDGTDISDPAIKQDALLLERWTLQPVPRESGDRFIEEKTLLLAVRSYVFFSQLSAWLSASHGIVPSNILYRISAADDELVWTFSQPPAEHTFPVPNVSHSVALNVRVQSLPRQPNYPVLKCSIHASLTLFGKKGYDQEERPIQRRDVTDAGQHRTQDPAFPSTGHAPALYGVINSKKCQLPEALPPSKAAKWLYSRLNSSLDVRTSEGYMTPGSSGEGSKMAAPEFPVRAFKSLSLVDPLAMPTPSPRLPVGETSPLIGSLLQERQEVIARIAQHLNYCDPTAPHIPDSLFSGPEAQASKSPWFPRKEAGLHKKCKEPLSSSPDRASPQDGSPLENGHEWRSGSSPSDTPLGLRSRAGADGELRSSPKPTACRKLLLPEPTDSRISEATQDVSRLIQDTFQQSQNRCPGPLHCTYMTCKEGSLPKSPSRTEQCSHTHQVHAPCLGTSDSLMANNDSGPQICTDSKISGIKVTSGTQQDHSLRPQSQGPMKLEDSTAETEPKTSRVLHNAKKDVCDSSPVDCQGQNGLKITDSSLLEESRSSRAQNQPSIQHSHLQDENHDPSASSASTSLLQRDLRVWPETAQIGTILRANGQLPPKQCNIWKKQNRHSIDGTATKAFHPCTGLPLLSSPVPQRRTQTGYFDLDTSLTRCKRLPWAASRRVCLSREGDEDESGQQLFSTSAPPASLSLLGNFEECVLNHRLEPLGTVEGFMAEVGASGTFCPSHMTLPVEVSFYSVSDDNAPSPYMGVINLESLGKRGYRIPPSGTIQVTLFNPNKTVVKMFVVVYDLREMPASHQTFLRQRTFSVPGRRNTSGHTNRKSLPLSQERILRYLIHLRFQSSKSGKIYLHSDIRLLFSRKSMEVDSGAAYELQSFTESPADPSFSPRC</sequence>
<comment type="subcellular location">
    <subcellularLocation>
        <location evidence="1">Nucleus</location>
    </subcellularLocation>
</comment>
<comment type="caution">
    <text evidence="8">The sequence shown here is derived from an EMBL/GenBank/DDBJ whole genome shotgun (WGS) entry which is preliminary data.</text>
</comment>
<dbReference type="InterPro" id="IPR051506">
    <property type="entry name" value="ATOS_Transcription_Regulators"/>
</dbReference>
<evidence type="ECO:0000259" key="7">
    <source>
        <dbReference type="SMART" id="SM01177"/>
    </source>
</evidence>
<dbReference type="GO" id="GO:0005634">
    <property type="term" value="C:nucleus"/>
    <property type="evidence" value="ECO:0007669"/>
    <property type="project" value="UniProtKB-SubCell"/>
</dbReference>
<evidence type="ECO:0000256" key="6">
    <source>
        <dbReference type="SAM" id="MobiDB-lite"/>
    </source>
</evidence>
<evidence type="ECO:0000313" key="8">
    <source>
        <dbReference type="EMBL" id="KAJ8343982.1"/>
    </source>
</evidence>
<feature type="compositionally biased region" description="Polar residues" evidence="6">
    <location>
        <begin position="649"/>
        <end position="658"/>
    </location>
</feature>
<dbReference type="Pfam" id="PF13915">
    <property type="entry name" value="DUF4210"/>
    <property type="match status" value="1"/>
</dbReference>
<proteinExistence type="inferred from homology"/>
<evidence type="ECO:0000256" key="2">
    <source>
        <dbReference type="ARBA" id="ARBA00023242"/>
    </source>
</evidence>
<organism evidence="8 9">
    <name type="scientific">Synaphobranchus kaupii</name>
    <name type="common">Kaup's arrowtooth eel</name>
    <dbReference type="NCBI Taxonomy" id="118154"/>
    <lineage>
        <taxon>Eukaryota</taxon>
        <taxon>Metazoa</taxon>
        <taxon>Chordata</taxon>
        <taxon>Craniata</taxon>
        <taxon>Vertebrata</taxon>
        <taxon>Euteleostomi</taxon>
        <taxon>Actinopterygii</taxon>
        <taxon>Neopterygii</taxon>
        <taxon>Teleostei</taxon>
        <taxon>Anguilliformes</taxon>
        <taxon>Synaphobranchidae</taxon>
        <taxon>Synaphobranchus</taxon>
    </lineage>
</organism>
<feature type="compositionally biased region" description="Polar residues" evidence="6">
    <location>
        <begin position="577"/>
        <end position="593"/>
    </location>
</feature>
<evidence type="ECO:0000256" key="5">
    <source>
        <dbReference type="ARBA" id="ARBA00040290"/>
    </source>
</evidence>
<comment type="function">
    <text evidence="4">Transcription regulator that syncronizes transcriptional and translational programs to promote macrophage invasion of tissues.</text>
</comment>
<dbReference type="AlphaFoldDB" id="A0A9Q1ES62"/>
<feature type="region of interest" description="Disordered" evidence="6">
    <location>
        <begin position="244"/>
        <end position="270"/>
    </location>
</feature>
<dbReference type="OrthoDB" id="8625101at2759"/>
<reference evidence="8" key="1">
    <citation type="journal article" date="2023" name="Science">
        <title>Genome structures resolve the early diversification of teleost fishes.</title>
        <authorList>
            <person name="Parey E."/>
            <person name="Louis A."/>
            <person name="Montfort J."/>
            <person name="Bouchez O."/>
            <person name="Roques C."/>
            <person name="Iampietro C."/>
            <person name="Lluch J."/>
            <person name="Castinel A."/>
            <person name="Donnadieu C."/>
            <person name="Desvignes T."/>
            <person name="Floi Bucao C."/>
            <person name="Jouanno E."/>
            <person name="Wen M."/>
            <person name="Mejri S."/>
            <person name="Dirks R."/>
            <person name="Jansen H."/>
            <person name="Henkel C."/>
            <person name="Chen W.J."/>
            <person name="Zahm M."/>
            <person name="Cabau C."/>
            <person name="Klopp C."/>
            <person name="Thompson A.W."/>
            <person name="Robinson-Rechavi M."/>
            <person name="Braasch I."/>
            <person name="Lecointre G."/>
            <person name="Bobe J."/>
            <person name="Postlethwait J.H."/>
            <person name="Berthelot C."/>
            <person name="Roest Crollius H."/>
            <person name="Guiguen Y."/>
        </authorList>
    </citation>
    <scope>NUCLEOTIDE SEQUENCE</scope>
    <source>
        <strain evidence="8">WJC10195</strain>
    </source>
</reference>
<feature type="compositionally biased region" description="Basic and acidic residues" evidence="6">
    <location>
        <begin position="244"/>
        <end position="262"/>
    </location>
</feature>
<gene>
    <name evidence="8" type="ORF">SKAU_G00313110</name>
</gene>
<feature type="compositionally biased region" description="Basic and acidic residues" evidence="6">
    <location>
        <begin position="596"/>
        <end position="608"/>
    </location>
</feature>
<evidence type="ECO:0000313" key="9">
    <source>
        <dbReference type="Proteomes" id="UP001152622"/>
    </source>
</evidence>
<feature type="domain" description="Atos-like conserved" evidence="7">
    <location>
        <begin position="794"/>
        <end position="852"/>
    </location>
</feature>
<keyword evidence="9" id="KW-1185">Reference proteome</keyword>
<evidence type="ECO:0000256" key="3">
    <source>
        <dbReference type="ARBA" id="ARBA00034497"/>
    </source>
</evidence>
<dbReference type="SMART" id="SM01177">
    <property type="entry name" value="DUF4210"/>
    <property type="match status" value="1"/>
</dbReference>